<proteinExistence type="predicted"/>
<dbReference type="Pfam" id="PF06185">
    <property type="entry name" value="YecM"/>
    <property type="match status" value="1"/>
</dbReference>
<evidence type="ECO:0000313" key="1">
    <source>
        <dbReference type="EMBL" id="OIN13977.1"/>
    </source>
</evidence>
<dbReference type="PANTHER" id="PTHR37519:SF1">
    <property type="entry name" value="DIHYDROXYBIPHENYL DIOXYGENASE DOMAIN-CONTAINING PROTEIN"/>
    <property type="match status" value="1"/>
</dbReference>
<name>A0A1J4QJ15_9GAMM</name>
<dbReference type="Gene3D" id="3.10.180.10">
    <property type="entry name" value="2,3-Dihydroxybiphenyl 1,2-Dioxygenase, domain 1"/>
    <property type="match status" value="1"/>
</dbReference>
<dbReference type="OrthoDB" id="5689462at2"/>
<dbReference type="PANTHER" id="PTHR37519">
    <property type="match status" value="1"/>
</dbReference>
<organism evidence="1 2">
    <name type="scientific">Oceanisphaera psychrotolerans</name>
    <dbReference type="NCBI Taxonomy" id="1414654"/>
    <lineage>
        <taxon>Bacteria</taxon>
        <taxon>Pseudomonadati</taxon>
        <taxon>Pseudomonadota</taxon>
        <taxon>Gammaproteobacteria</taxon>
        <taxon>Aeromonadales</taxon>
        <taxon>Aeromonadaceae</taxon>
        <taxon>Oceanisphaera</taxon>
    </lineage>
</organism>
<reference evidence="1 2" key="1">
    <citation type="submission" date="2016-07" db="EMBL/GenBank/DDBJ databases">
        <title>Draft Genome Sequence of Oceanisphaera psychrotolerans, isolated from coastal sediment samples.</title>
        <authorList>
            <person name="Zhuo S."/>
            <person name="Ruan Z."/>
        </authorList>
    </citation>
    <scope>NUCLEOTIDE SEQUENCE [LARGE SCALE GENOMIC DNA]</scope>
    <source>
        <strain evidence="1 2">LAM-WHM-ZC</strain>
    </source>
</reference>
<protein>
    <recommendedName>
        <fullName evidence="3">VOC family protein</fullName>
    </recommendedName>
</protein>
<comment type="caution">
    <text evidence="1">The sequence shown here is derived from an EMBL/GenBank/DDBJ whole genome shotgun (WGS) entry which is preliminary data.</text>
</comment>
<accession>A0A1J4QJ15</accession>
<keyword evidence="2" id="KW-1185">Reference proteome</keyword>
<gene>
    <name evidence="1" type="ORF">BFR47_08680</name>
</gene>
<dbReference type="SUPFAM" id="SSF54593">
    <property type="entry name" value="Glyoxalase/Bleomycin resistance protein/Dihydroxybiphenyl dioxygenase"/>
    <property type="match status" value="1"/>
</dbReference>
<evidence type="ECO:0000313" key="2">
    <source>
        <dbReference type="Proteomes" id="UP000243073"/>
    </source>
</evidence>
<dbReference type="AlphaFoldDB" id="A0A1J4QJ15"/>
<dbReference type="InterPro" id="IPR010393">
    <property type="entry name" value="DUF991_YecM-like"/>
</dbReference>
<dbReference type="EMBL" id="MDKE01000003">
    <property type="protein sequence ID" value="OIN13977.1"/>
    <property type="molecule type" value="Genomic_DNA"/>
</dbReference>
<dbReference type="Proteomes" id="UP000243073">
    <property type="component" value="Unassembled WGS sequence"/>
</dbReference>
<sequence>MVSPMPILDDVLGDHRRFLHALQQGLCSHGLPTTLGPMDHVCYRAADQQEYLQLRTTLSRFGECLVEGMIGNRPIITFQLHQPLASPFGPVPCIELAAPKAGKPHWHGLEHGEIVVNSLDRLQQDYPEVPFNTSGLQGPTPELTLSLPPYQVKFHQRSLADTIALEIARGEVVPVPVDYWLKDRP</sequence>
<dbReference type="STRING" id="1414654.BFR47_08680"/>
<evidence type="ECO:0008006" key="3">
    <source>
        <dbReference type="Google" id="ProtNLM"/>
    </source>
</evidence>
<dbReference type="InterPro" id="IPR029068">
    <property type="entry name" value="Glyas_Bleomycin-R_OHBP_Dase"/>
</dbReference>